<reference evidence="3 4" key="1">
    <citation type="submission" date="2019-01" db="EMBL/GenBank/DDBJ databases">
        <title>The draft genome of Rhizobium sp. 24NR.</title>
        <authorList>
            <person name="Liu L."/>
            <person name="Liang L."/>
            <person name="Shi S."/>
            <person name="Xu L."/>
            <person name="Wang X."/>
            <person name="Li L."/>
            <person name="Zhang X."/>
        </authorList>
    </citation>
    <scope>NUCLEOTIDE SEQUENCE [LARGE SCALE GENOMIC DNA]</scope>
    <source>
        <strain evidence="3 4">24NR</strain>
    </source>
</reference>
<keyword evidence="4" id="KW-1185">Reference proteome</keyword>
<name>A0A3S3RDK7_9HYPH</name>
<protein>
    <recommendedName>
        <fullName evidence="2">LysR substrate-binding domain-containing protein</fullName>
    </recommendedName>
</protein>
<organism evidence="3 4">
    <name type="scientific">Neorhizobium lilium</name>
    <dbReference type="NCBI Taxonomy" id="2503024"/>
    <lineage>
        <taxon>Bacteria</taxon>
        <taxon>Pseudomonadati</taxon>
        <taxon>Pseudomonadota</taxon>
        <taxon>Alphaproteobacteria</taxon>
        <taxon>Hyphomicrobiales</taxon>
        <taxon>Rhizobiaceae</taxon>
        <taxon>Rhizobium/Agrobacterium group</taxon>
        <taxon>Neorhizobium</taxon>
    </lineage>
</organism>
<dbReference type="PANTHER" id="PTHR30537">
    <property type="entry name" value="HTH-TYPE TRANSCRIPTIONAL REGULATOR"/>
    <property type="match status" value="1"/>
</dbReference>
<dbReference type="GO" id="GO:0003700">
    <property type="term" value="F:DNA-binding transcription factor activity"/>
    <property type="evidence" value="ECO:0007669"/>
    <property type="project" value="TreeGrafter"/>
</dbReference>
<dbReference type="Gene3D" id="3.40.190.10">
    <property type="entry name" value="Periplasmic binding protein-like II"/>
    <property type="match status" value="2"/>
</dbReference>
<proteinExistence type="inferred from homology"/>
<dbReference type="Pfam" id="PF03466">
    <property type="entry name" value="LysR_substrate"/>
    <property type="match status" value="1"/>
</dbReference>
<dbReference type="InterPro" id="IPR058163">
    <property type="entry name" value="LysR-type_TF_proteobact-type"/>
</dbReference>
<feature type="domain" description="LysR substrate-binding" evidence="2">
    <location>
        <begin position="8"/>
        <end position="171"/>
    </location>
</feature>
<evidence type="ECO:0000259" key="2">
    <source>
        <dbReference type="Pfam" id="PF03466"/>
    </source>
</evidence>
<comment type="caution">
    <text evidence="3">The sequence shown here is derived from an EMBL/GenBank/DDBJ whole genome shotgun (WGS) entry which is preliminary data.</text>
</comment>
<dbReference type="Proteomes" id="UP000287687">
    <property type="component" value="Unassembled WGS sequence"/>
</dbReference>
<dbReference type="SUPFAM" id="SSF53850">
    <property type="entry name" value="Periplasmic binding protein-like II"/>
    <property type="match status" value="1"/>
</dbReference>
<evidence type="ECO:0000313" key="4">
    <source>
        <dbReference type="Proteomes" id="UP000287687"/>
    </source>
</evidence>
<dbReference type="EMBL" id="SBIP01000006">
    <property type="protein sequence ID" value="RWX74799.1"/>
    <property type="molecule type" value="Genomic_DNA"/>
</dbReference>
<accession>A0A3S3RDK7</accession>
<dbReference type="RefSeq" id="WP_128445460.1">
    <property type="nucleotide sequence ID" value="NZ_SBIP01000006.1"/>
</dbReference>
<evidence type="ECO:0000256" key="1">
    <source>
        <dbReference type="ARBA" id="ARBA00009437"/>
    </source>
</evidence>
<dbReference type="PANTHER" id="PTHR30537:SF1">
    <property type="entry name" value="HTH-TYPE TRANSCRIPTIONAL REGULATOR PGRR"/>
    <property type="match status" value="1"/>
</dbReference>
<dbReference type="InterPro" id="IPR005119">
    <property type="entry name" value="LysR_subst-bd"/>
</dbReference>
<dbReference type="AlphaFoldDB" id="A0A3S3RDK7"/>
<evidence type="ECO:0000313" key="3">
    <source>
        <dbReference type="EMBL" id="RWX74799.1"/>
    </source>
</evidence>
<dbReference type="GO" id="GO:0006351">
    <property type="term" value="P:DNA-templated transcription"/>
    <property type="evidence" value="ECO:0007669"/>
    <property type="project" value="TreeGrafter"/>
</dbReference>
<gene>
    <name evidence="3" type="ORF">EPK99_23140</name>
</gene>
<comment type="similarity">
    <text evidence="1">Belongs to the LysR transcriptional regulatory family.</text>
</comment>
<dbReference type="GO" id="GO:0043565">
    <property type="term" value="F:sequence-specific DNA binding"/>
    <property type="evidence" value="ECO:0007669"/>
    <property type="project" value="TreeGrafter"/>
</dbReference>
<sequence>MDIVVDDALINVVRHVFDFDIRVLEMTDASVSAVATGDPVHHVAIASPTYLAEHGTPETPADMTGHRRIQWQRPGTDVPYGWWFQTDDCEVTVDVAGTLTVSHCDVAVAAAADSVGTAFVPEPHARSALAKGAVMPILTSYLPTSPGWSICHLRGIRLSPATQGVLTYLLGANRHE</sequence>
<dbReference type="OrthoDB" id="9812435at2"/>